<dbReference type="PROSITE" id="PS50883">
    <property type="entry name" value="EAL"/>
    <property type="match status" value="1"/>
</dbReference>
<reference evidence="4" key="2">
    <citation type="submission" date="2019-06" db="EMBL/GenBank/DDBJ databases">
        <title>Co-occurence of chitin degradation, pigmentation and bioactivity in marine Pseudoalteromonas.</title>
        <authorList>
            <person name="Sonnenschein E.C."/>
            <person name="Bech P.K."/>
        </authorList>
    </citation>
    <scope>NUCLEOTIDE SEQUENCE [LARGE SCALE GENOMIC DNA]</scope>
    <source>
        <strain evidence="4">S2897</strain>
    </source>
</reference>
<evidence type="ECO:0000313" key="4">
    <source>
        <dbReference type="Proteomes" id="UP000305874"/>
    </source>
</evidence>
<feature type="transmembrane region" description="Helical" evidence="1">
    <location>
        <begin position="238"/>
        <end position="262"/>
    </location>
</feature>
<dbReference type="PANTHER" id="PTHR33121">
    <property type="entry name" value="CYCLIC DI-GMP PHOSPHODIESTERASE PDEF"/>
    <property type="match status" value="1"/>
</dbReference>
<dbReference type="Pfam" id="PF00563">
    <property type="entry name" value="EAL"/>
    <property type="match status" value="1"/>
</dbReference>
<dbReference type="Pfam" id="PF07696">
    <property type="entry name" value="7TMR-DISMED2"/>
    <property type="match status" value="1"/>
</dbReference>
<evidence type="ECO:0000256" key="1">
    <source>
        <dbReference type="SAM" id="Phobius"/>
    </source>
</evidence>
<reference evidence="3 4" key="1">
    <citation type="submission" date="2017-12" db="EMBL/GenBank/DDBJ databases">
        <authorList>
            <person name="Paulsen S."/>
            <person name="Gram L.K."/>
        </authorList>
    </citation>
    <scope>NUCLEOTIDE SEQUENCE [LARGE SCALE GENOMIC DNA]</scope>
    <source>
        <strain evidence="3 4">S2897</strain>
    </source>
</reference>
<dbReference type="InterPro" id="IPR050706">
    <property type="entry name" value="Cyclic-di-GMP_PDE-like"/>
</dbReference>
<feature type="transmembrane region" description="Helical" evidence="1">
    <location>
        <begin position="177"/>
        <end position="201"/>
    </location>
</feature>
<dbReference type="GO" id="GO:0071111">
    <property type="term" value="F:cyclic-guanylate-specific phosphodiesterase activity"/>
    <property type="evidence" value="ECO:0007669"/>
    <property type="project" value="InterPro"/>
</dbReference>
<gene>
    <name evidence="3" type="ORF">CWC05_01490</name>
</gene>
<keyword evidence="1" id="KW-1133">Transmembrane helix</keyword>
<dbReference type="EMBL" id="PNCG01000002">
    <property type="protein sequence ID" value="TMP88141.1"/>
    <property type="molecule type" value="Genomic_DNA"/>
</dbReference>
<accession>A0A5S3Z7Y6</accession>
<protein>
    <recommendedName>
        <fullName evidence="2">EAL domain-containing protein</fullName>
    </recommendedName>
</protein>
<dbReference type="PANTHER" id="PTHR33121:SF79">
    <property type="entry name" value="CYCLIC DI-GMP PHOSPHODIESTERASE PDED-RELATED"/>
    <property type="match status" value="1"/>
</dbReference>
<dbReference type="SMART" id="SM00052">
    <property type="entry name" value="EAL"/>
    <property type="match status" value="1"/>
</dbReference>
<dbReference type="InterPro" id="IPR000160">
    <property type="entry name" value="GGDEF_dom"/>
</dbReference>
<name>A0A5S3Z7Y6_9GAMM</name>
<dbReference type="Pfam" id="PF00990">
    <property type="entry name" value="GGDEF"/>
    <property type="match status" value="1"/>
</dbReference>
<evidence type="ECO:0000313" key="3">
    <source>
        <dbReference type="EMBL" id="TMP88141.1"/>
    </source>
</evidence>
<dbReference type="AlphaFoldDB" id="A0A5S3Z7Y6"/>
<feature type="transmembrane region" description="Helical" evidence="1">
    <location>
        <begin position="299"/>
        <end position="317"/>
    </location>
</feature>
<keyword evidence="1" id="KW-0812">Transmembrane</keyword>
<dbReference type="SUPFAM" id="SSF55073">
    <property type="entry name" value="Nucleotide cyclase"/>
    <property type="match status" value="1"/>
</dbReference>
<feature type="transmembrane region" description="Helical" evidence="1">
    <location>
        <begin position="355"/>
        <end position="378"/>
    </location>
</feature>
<feature type="transmembrane region" description="Helical" evidence="1">
    <location>
        <begin position="329"/>
        <end position="349"/>
    </location>
</feature>
<feature type="transmembrane region" description="Helical" evidence="1">
    <location>
        <begin position="274"/>
        <end position="293"/>
    </location>
</feature>
<feature type="transmembrane region" description="Helical" evidence="1">
    <location>
        <begin position="208"/>
        <end position="226"/>
    </location>
</feature>
<organism evidence="3 4">
    <name type="scientific">Pseudoalteromonas ruthenica</name>
    <dbReference type="NCBI Taxonomy" id="151081"/>
    <lineage>
        <taxon>Bacteria</taxon>
        <taxon>Pseudomonadati</taxon>
        <taxon>Pseudomonadota</taxon>
        <taxon>Gammaproteobacteria</taxon>
        <taxon>Alteromonadales</taxon>
        <taxon>Pseudoalteromonadaceae</taxon>
        <taxon>Pseudoalteromonas</taxon>
    </lineage>
</organism>
<sequence>MIKQHKLSAHLWVMVIVMLGFLAPGHSGALADDQQHVSVEMMQSEQPLSLAQVTQQPFVGSRTVAMGEAMLLNAGGDYWFKIALPADSCPSASCYLRAQNPAIFNIDFYLFDNGRLLSHSAAGSLAWPPGRDVGASMAISGAQDRIVYVHVQAQRHALFALEHQTELAFNKEQQQHWLGWSSFSGLMLGFVIYCVAVWLAYRAGYYGFFALYIASSSIFLLAQVGITRFLTPQSVHSFLVHYTALNGVIICISLLLFLSRLLRLDERAKTLHKVFIAALWVGCIAASVSPFMALAHQGVIMEVLFSATLVLAIIASVKYSPMQRWGRLLAFSWLPLATVVLALGLFYLRPYEVGIYLYAAFAFALVLNCLLIGFAMTLRERGQMMAHRQIVYTDSGTGLANKQLLNKTLKSARHEAITLVMFKPRGLVQSRANFGISHADRYIKSVIHHVEHQLDGLPLLALGHQNSAVVCRFSDDIFALGICGTLELSTIEQAVCVINSVFNEGVEIDDTHLIDQVDFGVANYPLHAQSHEQLVRYAMQALYRDRLPGQLWHLYSLEDSIRSQRRLSLASDLKTAISDNQFRIYLQPQICLQDQSVYGAEVLLRWQHPSNGLITPDQFIPIAESAGQIMEITEWVLSECIALQAKLHEFAPKHVMSINISGRDLSNKSLPTHILTSLQEQRVAPSSIMLELTESATIGGQRNAKTVFDEFRRIGVKLAIDDFGTGYSSLSYLSYLGFNELKIDKQFVHNIADSPKDQSICQATCDLAQSLQAMVVAEGIESLSDAQYMRSYGCDIGQGYYFAKPMPVAQYMQWLSQHHDFGLGLDPKSQSNG</sequence>
<dbReference type="InterPro" id="IPR035919">
    <property type="entry name" value="EAL_sf"/>
</dbReference>
<dbReference type="Proteomes" id="UP000305874">
    <property type="component" value="Unassembled WGS sequence"/>
</dbReference>
<keyword evidence="1" id="KW-0472">Membrane</keyword>
<dbReference type="Gene3D" id="3.20.20.450">
    <property type="entry name" value="EAL domain"/>
    <property type="match status" value="1"/>
</dbReference>
<dbReference type="InterPro" id="IPR011622">
    <property type="entry name" value="7TMR_DISM_rcpt_extracell_dom2"/>
</dbReference>
<dbReference type="RefSeq" id="WP_138547157.1">
    <property type="nucleotide sequence ID" value="NZ_PNCG01000002.1"/>
</dbReference>
<dbReference type="Pfam" id="PF07695">
    <property type="entry name" value="7TMR-DISM_7TM"/>
    <property type="match status" value="1"/>
</dbReference>
<proteinExistence type="predicted"/>
<dbReference type="SMART" id="SM00267">
    <property type="entry name" value="GGDEF"/>
    <property type="match status" value="1"/>
</dbReference>
<dbReference type="Gene3D" id="3.30.70.270">
    <property type="match status" value="1"/>
</dbReference>
<dbReference type="InterPro" id="IPR011623">
    <property type="entry name" value="7TMR_DISM_rcpt_extracell_dom1"/>
</dbReference>
<dbReference type="SUPFAM" id="SSF141868">
    <property type="entry name" value="EAL domain-like"/>
    <property type="match status" value="1"/>
</dbReference>
<evidence type="ECO:0000259" key="2">
    <source>
        <dbReference type="PROSITE" id="PS50883"/>
    </source>
</evidence>
<dbReference type="InterPro" id="IPR001633">
    <property type="entry name" value="EAL_dom"/>
</dbReference>
<dbReference type="InterPro" id="IPR043128">
    <property type="entry name" value="Rev_trsase/Diguanyl_cyclase"/>
</dbReference>
<feature type="domain" description="EAL" evidence="2">
    <location>
        <begin position="566"/>
        <end position="819"/>
    </location>
</feature>
<dbReference type="InterPro" id="IPR029787">
    <property type="entry name" value="Nucleotide_cyclase"/>
</dbReference>
<dbReference type="CDD" id="cd01948">
    <property type="entry name" value="EAL"/>
    <property type="match status" value="1"/>
</dbReference>
<comment type="caution">
    <text evidence="3">The sequence shown here is derived from an EMBL/GenBank/DDBJ whole genome shotgun (WGS) entry which is preliminary data.</text>
</comment>